<dbReference type="Gene3D" id="3.40.50.300">
    <property type="entry name" value="P-loop containing nucleotide triphosphate hydrolases"/>
    <property type="match status" value="1"/>
</dbReference>
<proteinExistence type="predicted"/>
<keyword evidence="3" id="KW-1185">Reference proteome</keyword>
<feature type="signal peptide" evidence="1">
    <location>
        <begin position="1"/>
        <end position="18"/>
    </location>
</feature>
<organism evidence="2 3">
    <name type="scientific">Malassezia cuniculi</name>
    <dbReference type="NCBI Taxonomy" id="948313"/>
    <lineage>
        <taxon>Eukaryota</taxon>
        <taxon>Fungi</taxon>
        <taxon>Dikarya</taxon>
        <taxon>Basidiomycota</taxon>
        <taxon>Ustilaginomycotina</taxon>
        <taxon>Malasseziomycetes</taxon>
        <taxon>Malasseziales</taxon>
        <taxon>Malasseziaceae</taxon>
        <taxon>Malassezia</taxon>
    </lineage>
</organism>
<keyword evidence="1" id="KW-0732">Signal</keyword>
<dbReference type="PANTHER" id="PTHR12083">
    <property type="entry name" value="BIFUNCTIONAL POLYNUCLEOTIDE PHOSPHATASE/KINASE"/>
    <property type="match status" value="1"/>
</dbReference>
<dbReference type="EMBL" id="CP119879">
    <property type="protein sequence ID" value="WFD35396.1"/>
    <property type="molecule type" value="Genomic_DNA"/>
</dbReference>
<gene>
    <name evidence="2" type="ORF">MCUN1_002250</name>
</gene>
<dbReference type="Proteomes" id="UP001219933">
    <property type="component" value="Chromosome 3"/>
</dbReference>
<reference evidence="2" key="1">
    <citation type="submission" date="2023-03" db="EMBL/GenBank/DDBJ databases">
        <title>Mating type loci evolution in Malassezia.</title>
        <authorList>
            <person name="Coelho M.A."/>
        </authorList>
    </citation>
    <scope>NUCLEOTIDE SEQUENCE</scope>
    <source>
        <strain evidence="2">CBS 11721</strain>
    </source>
</reference>
<dbReference type="AlphaFoldDB" id="A0AAF0EW27"/>
<dbReference type="PANTHER" id="PTHR12083:SF9">
    <property type="entry name" value="BIFUNCTIONAL POLYNUCLEOTIDE PHOSPHATASE_KINASE"/>
    <property type="match status" value="1"/>
</dbReference>
<dbReference type="InterPro" id="IPR027417">
    <property type="entry name" value="P-loop_NTPase"/>
</dbReference>
<accession>A0AAF0EW27</accession>
<dbReference type="GO" id="GO:0046403">
    <property type="term" value="F:polynucleotide 3'-phosphatase activity"/>
    <property type="evidence" value="ECO:0007669"/>
    <property type="project" value="TreeGrafter"/>
</dbReference>
<sequence length="117" mass="12803">MGLPPILYVLVLVGVVGSGKSTFASAVAEQLGWTRCNQDELRRRDNVIAAAKDALESGRSVVIDRTNLDAMQRAHWIDLAREFQAAHPGTFVDVSAIELHVPRSARKRYGTSLLTVC</sequence>
<evidence type="ECO:0000256" key="1">
    <source>
        <dbReference type="SAM" id="SignalP"/>
    </source>
</evidence>
<dbReference type="SUPFAM" id="SSF52540">
    <property type="entry name" value="P-loop containing nucleoside triphosphate hydrolases"/>
    <property type="match status" value="1"/>
</dbReference>
<dbReference type="GO" id="GO:0003690">
    <property type="term" value="F:double-stranded DNA binding"/>
    <property type="evidence" value="ECO:0007669"/>
    <property type="project" value="TreeGrafter"/>
</dbReference>
<name>A0AAF0EW27_9BASI</name>
<feature type="chain" id="PRO_5042174952" evidence="1">
    <location>
        <begin position="19"/>
        <end position="117"/>
    </location>
</feature>
<evidence type="ECO:0000313" key="3">
    <source>
        <dbReference type="Proteomes" id="UP001219933"/>
    </source>
</evidence>
<dbReference type="GO" id="GO:0006281">
    <property type="term" value="P:DNA repair"/>
    <property type="evidence" value="ECO:0007669"/>
    <property type="project" value="TreeGrafter"/>
</dbReference>
<evidence type="ECO:0000313" key="2">
    <source>
        <dbReference type="EMBL" id="WFD35396.1"/>
    </source>
</evidence>
<dbReference type="GO" id="GO:0046404">
    <property type="term" value="F:ATP-dependent polydeoxyribonucleotide 5'-hydroxyl-kinase activity"/>
    <property type="evidence" value="ECO:0007669"/>
    <property type="project" value="TreeGrafter"/>
</dbReference>
<protein>
    <submittedName>
        <fullName evidence="2">Uncharacterized protein</fullName>
    </submittedName>
</protein>
<dbReference type="Pfam" id="PF13671">
    <property type="entry name" value="AAA_33"/>
    <property type="match status" value="1"/>
</dbReference>